<dbReference type="Pfam" id="PF23023">
    <property type="entry name" value="Anti-Pycsar_Apyc1"/>
    <property type="match status" value="1"/>
</dbReference>
<name>A0A5B9DDU2_9ARCH</name>
<dbReference type="Proteomes" id="UP000321408">
    <property type="component" value="Chromosome"/>
</dbReference>
<keyword evidence="1" id="KW-0175">Coiled coil</keyword>
<dbReference type="AlphaFoldDB" id="A0A5B9DDU2"/>
<dbReference type="PANTHER" id="PTHR30619">
    <property type="entry name" value="DNA INTERNALIZATION/COMPETENCE PROTEIN COMEC/REC2"/>
    <property type="match status" value="1"/>
</dbReference>
<evidence type="ECO:0000256" key="2">
    <source>
        <dbReference type="SAM" id="MobiDB-lite"/>
    </source>
</evidence>
<dbReference type="InterPro" id="IPR036866">
    <property type="entry name" value="RibonucZ/Hydroxyglut_hydro"/>
</dbReference>
<evidence type="ECO:0000256" key="1">
    <source>
        <dbReference type="SAM" id="Coils"/>
    </source>
</evidence>
<reference evidence="3 4" key="1">
    <citation type="journal article" date="2020" name="Nature">
        <title>Isolation of an archaeon at the prokaryote-eukaryote interface.</title>
        <authorList>
            <person name="Imachi H."/>
            <person name="Nobu M.K."/>
            <person name="Nakahara N."/>
            <person name="Morono Y."/>
            <person name="Ogawara M."/>
            <person name="Takaki Y."/>
            <person name="Takano Y."/>
            <person name="Uematsu K."/>
            <person name="Ikuta T."/>
            <person name="Ito M."/>
            <person name="Matsui Y."/>
            <person name="Miyazaki M."/>
            <person name="Murata K."/>
            <person name="Saito Y."/>
            <person name="Sakai S."/>
            <person name="Song C."/>
            <person name="Tasumi E."/>
            <person name="Yamanaka Y."/>
            <person name="Yamaguchi T."/>
            <person name="Kamagata Y."/>
            <person name="Tamaki H."/>
            <person name="Takai K."/>
        </authorList>
    </citation>
    <scope>NUCLEOTIDE SEQUENCE [LARGE SCALE GENOMIC DNA]</scope>
    <source>
        <strain evidence="3 4">MK-D1</strain>
    </source>
</reference>
<dbReference type="OrthoDB" id="7773at2157"/>
<feature type="compositionally biased region" description="Basic and acidic residues" evidence="2">
    <location>
        <begin position="40"/>
        <end position="57"/>
    </location>
</feature>
<proteinExistence type="predicted"/>
<evidence type="ECO:0000313" key="3">
    <source>
        <dbReference type="EMBL" id="QEE16960.1"/>
    </source>
</evidence>
<accession>A0A5B9DDU2</accession>
<sequence length="415" mass="47861">MRNAFIFENKNDVLFINILNPKQGDCIFLQIPGNITGNTLRDREKKSKPESEQESKSKSKHKYTNIIIDCTKNASKLFTKFIENYDIENRGIDLIIISHPHYDHFSGIESLLEHSKKNGIKSKIPEIWITEYITDSISGEYYELLIDAQAENQLKFPQFNDKITIENNESITELRVIGPNNDLRGNFRVKLSEGDKFYKKVGFSKELTTDFYSIDKYNKNNTSLVMQLSFSRNNDQTNKNKENGKKKPFMAIFPGDLEETGWGKIENEEIEGCNLYKVSHHGSVNANPKDTIDILRPEYSIKTNNLSVKYKNIDEEGSIETSIKNLEDSNCKEVYSIGSEKEEDIKNQEKESEEASKNIKEFYNNELITFAIIPNIKRNESVVIPMTYKDIGDIDKINIANIRPLGRYKMAIKDK</sequence>
<dbReference type="KEGG" id="psyt:DSAG12_02791"/>
<dbReference type="PANTHER" id="PTHR30619:SF1">
    <property type="entry name" value="RECOMBINATION PROTEIN 2"/>
    <property type="match status" value="1"/>
</dbReference>
<reference evidence="3 4" key="2">
    <citation type="journal article" date="2024" name="Int. J. Syst. Evol. Microbiol.">
        <title>Promethearchaeum syntrophicum gen. nov., sp. nov., an anaerobic, obligately syntrophic archaeon, the first isolate of the lineage 'Asgard' archaea, and proposal of the new archaeal phylum Promethearchaeota phyl. nov. and kingdom Promethearchaeati regn. nov.</title>
        <authorList>
            <person name="Imachi H."/>
            <person name="Nobu M.K."/>
            <person name="Kato S."/>
            <person name="Takaki Y."/>
            <person name="Miyazaki M."/>
            <person name="Miyata M."/>
            <person name="Ogawara M."/>
            <person name="Saito Y."/>
            <person name="Sakai S."/>
            <person name="Tahara Y.O."/>
            <person name="Takano Y."/>
            <person name="Tasumi E."/>
            <person name="Uematsu K."/>
            <person name="Yoshimura T."/>
            <person name="Itoh T."/>
            <person name="Ohkuma M."/>
            <person name="Takai K."/>
        </authorList>
    </citation>
    <scope>NUCLEOTIDE SEQUENCE [LARGE SCALE GENOMIC DNA]</scope>
    <source>
        <strain evidence="3 4">MK-D1</strain>
    </source>
</reference>
<dbReference type="EMBL" id="CP042905">
    <property type="protein sequence ID" value="QEE16960.1"/>
    <property type="molecule type" value="Genomic_DNA"/>
</dbReference>
<protein>
    <submittedName>
        <fullName evidence="3">MBL fold metallo-hydrolase</fullName>
    </submittedName>
</protein>
<dbReference type="RefSeq" id="WP_162306736.1">
    <property type="nucleotide sequence ID" value="NZ_CP042905.2"/>
</dbReference>
<feature type="region of interest" description="Disordered" evidence="2">
    <location>
        <begin position="39"/>
        <end position="59"/>
    </location>
</feature>
<dbReference type="Gene3D" id="3.60.15.10">
    <property type="entry name" value="Ribonuclease Z/Hydroxyacylglutathione hydrolase-like"/>
    <property type="match status" value="1"/>
</dbReference>
<keyword evidence="4" id="KW-1185">Reference proteome</keyword>
<dbReference type="InterPro" id="IPR052159">
    <property type="entry name" value="Competence_DNA_uptake"/>
</dbReference>
<organism evidence="3 4">
    <name type="scientific">Promethearchaeum syntrophicum</name>
    <dbReference type="NCBI Taxonomy" id="2594042"/>
    <lineage>
        <taxon>Archaea</taxon>
        <taxon>Promethearchaeati</taxon>
        <taxon>Promethearchaeota</taxon>
        <taxon>Promethearchaeia</taxon>
        <taxon>Promethearchaeales</taxon>
        <taxon>Promethearchaeaceae</taxon>
        <taxon>Promethearchaeum</taxon>
    </lineage>
</organism>
<dbReference type="SUPFAM" id="SSF56281">
    <property type="entry name" value="Metallo-hydrolase/oxidoreductase"/>
    <property type="match status" value="1"/>
</dbReference>
<feature type="coiled-coil region" evidence="1">
    <location>
        <begin position="338"/>
        <end position="365"/>
    </location>
</feature>
<gene>
    <name evidence="3" type="ORF">DSAG12_02791</name>
</gene>
<dbReference type="GeneID" id="41330770"/>
<evidence type="ECO:0000313" key="4">
    <source>
        <dbReference type="Proteomes" id="UP000321408"/>
    </source>
</evidence>